<dbReference type="OrthoDB" id="10395358at2759"/>
<organism evidence="3 4">
    <name type="scientific">Terfezia boudieri ATCC MYA-4762</name>
    <dbReference type="NCBI Taxonomy" id="1051890"/>
    <lineage>
        <taxon>Eukaryota</taxon>
        <taxon>Fungi</taxon>
        <taxon>Dikarya</taxon>
        <taxon>Ascomycota</taxon>
        <taxon>Pezizomycotina</taxon>
        <taxon>Pezizomycetes</taxon>
        <taxon>Pezizales</taxon>
        <taxon>Pezizaceae</taxon>
        <taxon>Terfezia</taxon>
    </lineage>
</organism>
<feature type="transmembrane region" description="Helical" evidence="2">
    <location>
        <begin position="6"/>
        <end position="27"/>
    </location>
</feature>
<gene>
    <name evidence="3" type="ORF">L211DRAFT_850368</name>
</gene>
<proteinExistence type="predicted"/>
<keyword evidence="4" id="KW-1185">Reference proteome</keyword>
<dbReference type="InParanoid" id="A0A3N4LQQ2"/>
<reference evidence="3 4" key="1">
    <citation type="journal article" date="2018" name="Nat. Ecol. Evol.">
        <title>Pezizomycetes genomes reveal the molecular basis of ectomycorrhizal truffle lifestyle.</title>
        <authorList>
            <person name="Murat C."/>
            <person name="Payen T."/>
            <person name="Noel B."/>
            <person name="Kuo A."/>
            <person name="Morin E."/>
            <person name="Chen J."/>
            <person name="Kohler A."/>
            <person name="Krizsan K."/>
            <person name="Balestrini R."/>
            <person name="Da Silva C."/>
            <person name="Montanini B."/>
            <person name="Hainaut M."/>
            <person name="Levati E."/>
            <person name="Barry K.W."/>
            <person name="Belfiori B."/>
            <person name="Cichocki N."/>
            <person name="Clum A."/>
            <person name="Dockter R.B."/>
            <person name="Fauchery L."/>
            <person name="Guy J."/>
            <person name="Iotti M."/>
            <person name="Le Tacon F."/>
            <person name="Lindquist E.A."/>
            <person name="Lipzen A."/>
            <person name="Malagnac F."/>
            <person name="Mello A."/>
            <person name="Molinier V."/>
            <person name="Miyauchi S."/>
            <person name="Poulain J."/>
            <person name="Riccioni C."/>
            <person name="Rubini A."/>
            <person name="Sitrit Y."/>
            <person name="Splivallo R."/>
            <person name="Traeger S."/>
            <person name="Wang M."/>
            <person name="Zifcakova L."/>
            <person name="Wipf D."/>
            <person name="Zambonelli A."/>
            <person name="Paolocci F."/>
            <person name="Nowrousian M."/>
            <person name="Ottonello S."/>
            <person name="Baldrian P."/>
            <person name="Spatafora J.W."/>
            <person name="Henrissat B."/>
            <person name="Nagy L.G."/>
            <person name="Aury J.M."/>
            <person name="Wincker P."/>
            <person name="Grigoriev I.V."/>
            <person name="Bonfante P."/>
            <person name="Martin F.M."/>
        </authorList>
    </citation>
    <scope>NUCLEOTIDE SEQUENCE [LARGE SCALE GENOMIC DNA]</scope>
    <source>
        <strain evidence="3 4">ATCC MYA-4762</strain>
    </source>
</reference>
<evidence type="ECO:0000313" key="3">
    <source>
        <dbReference type="EMBL" id="RPB22961.1"/>
    </source>
</evidence>
<keyword evidence="2" id="KW-0812">Transmembrane</keyword>
<keyword evidence="2" id="KW-1133">Transmembrane helix</keyword>
<keyword evidence="2" id="KW-0472">Membrane</keyword>
<dbReference type="AlphaFoldDB" id="A0A3N4LQQ2"/>
<feature type="region of interest" description="Disordered" evidence="1">
    <location>
        <begin position="142"/>
        <end position="212"/>
    </location>
</feature>
<protein>
    <submittedName>
        <fullName evidence="3">Uncharacterized protein</fullName>
    </submittedName>
</protein>
<evidence type="ECO:0000313" key="4">
    <source>
        <dbReference type="Proteomes" id="UP000267821"/>
    </source>
</evidence>
<evidence type="ECO:0000256" key="2">
    <source>
        <dbReference type="SAM" id="Phobius"/>
    </source>
</evidence>
<sequence>MTDSSIWSWIWVPVILGVCTFVGFARLHIWTWQRPRDIPLRDVPLHDVPLPEVPLPDVPLPDVPPTITVMHGPSMDPDGEEDPIDVRLWGTLHYRREALAAPVQNRQHNTVGEFPGGNILIASPGKTAWNLSTPGISGAVKRRPLPPLPVLPPGPSKGQALREESANNMRREWRAPSTPAGEWLSGDRSKGKGKGKERAVSSLEGDVQGGVE</sequence>
<evidence type="ECO:0000256" key="1">
    <source>
        <dbReference type="SAM" id="MobiDB-lite"/>
    </source>
</evidence>
<accession>A0A3N4LQQ2</accession>
<dbReference type="Proteomes" id="UP000267821">
    <property type="component" value="Unassembled WGS sequence"/>
</dbReference>
<feature type="compositionally biased region" description="Basic and acidic residues" evidence="1">
    <location>
        <begin position="160"/>
        <end position="174"/>
    </location>
</feature>
<dbReference type="EMBL" id="ML121549">
    <property type="protein sequence ID" value="RPB22961.1"/>
    <property type="molecule type" value="Genomic_DNA"/>
</dbReference>
<feature type="compositionally biased region" description="Pro residues" evidence="1">
    <location>
        <begin position="145"/>
        <end position="155"/>
    </location>
</feature>
<feature type="compositionally biased region" description="Basic and acidic residues" evidence="1">
    <location>
        <begin position="185"/>
        <end position="199"/>
    </location>
</feature>
<name>A0A3N4LQQ2_9PEZI</name>